<dbReference type="EMBL" id="JACJIK010000001">
    <property type="protein sequence ID" value="MBA9058728.1"/>
    <property type="molecule type" value="Genomic_DNA"/>
</dbReference>
<dbReference type="GeneID" id="93362779"/>
<evidence type="ECO:0000313" key="5">
    <source>
        <dbReference type="EMBL" id="MBA9058728.1"/>
    </source>
</evidence>
<dbReference type="Pfam" id="PF00589">
    <property type="entry name" value="Phage_integrase"/>
    <property type="match status" value="1"/>
</dbReference>
<dbReference type="Gene3D" id="1.10.443.10">
    <property type="entry name" value="Intergrase catalytic core"/>
    <property type="match status" value="1"/>
</dbReference>
<feature type="domain" description="Tyr recombinase" evidence="4">
    <location>
        <begin position="199"/>
        <end position="386"/>
    </location>
</feature>
<evidence type="ECO:0000313" key="6">
    <source>
        <dbReference type="Proteomes" id="UP000572670"/>
    </source>
</evidence>
<comment type="caution">
    <text evidence="5">The sequence shown here is derived from an EMBL/GenBank/DDBJ whole genome shotgun (WGS) entry which is preliminary data.</text>
</comment>
<accession>A0ABR6CYW9</accession>
<dbReference type="Proteomes" id="UP000572670">
    <property type="component" value="Unassembled WGS sequence"/>
</dbReference>
<dbReference type="RefSeq" id="WP_134377136.1">
    <property type="nucleotide sequence ID" value="NZ_BAAAYW010000005.1"/>
</dbReference>
<keyword evidence="3" id="KW-0233">DNA recombination</keyword>
<keyword evidence="6" id="KW-1185">Reference proteome</keyword>
<sequence length="396" mass="43477">MATIQTRTNKAGRTTYRVGFYEDGRFQWLPALAHEAGAQRIKAIVEDPRQGPTVARRILEAQVDSAPGMPTLAEFFPRYIEHRGLRCTPGTLAGYEAEAARTFLPRLGELPVDMIDRRTVAEWIRWQLQQPTARWRAAAARAAAATPPRPEPPLATVSPKTVRNAHALLSAVLGLAVQEGILPANPARGADLPDDDVEEERGIFSRAEWARFYAAMSESYQPLLIVLLVTGARWGEATALQVRDLDVAARVIHVRRAWKKGKEGAVLGVPKTARGRRTIMLPDWAVETLEPLATGRAADEFLLTAPGGGVIHRTNFVERHWKPALAAAGIAKHLTPHSLRHTFASWALMDGVPAQVVQHRLGHESLQTTSRVYAHLLLDAQRAAVDAIGWEPSPGT</sequence>
<dbReference type="InterPro" id="IPR011010">
    <property type="entry name" value="DNA_brk_join_enz"/>
</dbReference>
<dbReference type="CDD" id="cd01189">
    <property type="entry name" value="INT_ICEBs1_C_like"/>
    <property type="match status" value="1"/>
</dbReference>
<reference evidence="5 6" key="1">
    <citation type="submission" date="2020-08" db="EMBL/GenBank/DDBJ databases">
        <title>Sequencing the genomes of 1000 actinobacteria strains.</title>
        <authorList>
            <person name="Klenk H.-P."/>
        </authorList>
    </citation>
    <scope>NUCLEOTIDE SEQUENCE [LARGE SCALE GENOMIC DNA]</scope>
    <source>
        <strain evidence="5 6">DSM 21948</strain>
    </source>
</reference>
<dbReference type="InterPro" id="IPR010998">
    <property type="entry name" value="Integrase_recombinase_N"/>
</dbReference>
<comment type="similarity">
    <text evidence="1">Belongs to the 'phage' integrase family.</text>
</comment>
<dbReference type="InterPro" id="IPR002104">
    <property type="entry name" value="Integrase_catalytic"/>
</dbReference>
<organism evidence="5 6">
    <name type="scientific">Micrococcus yunnanensis</name>
    <dbReference type="NCBI Taxonomy" id="566027"/>
    <lineage>
        <taxon>Bacteria</taxon>
        <taxon>Bacillati</taxon>
        <taxon>Actinomycetota</taxon>
        <taxon>Actinomycetes</taxon>
        <taxon>Micrococcales</taxon>
        <taxon>Micrococcaceae</taxon>
        <taxon>Micrococcus</taxon>
    </lineage>
</organism>
<dbReference type="SUPFAM" id="SSF56349">
    <property type="entry name" value="DNA breaking-rejoining enzymes"/>
    <property type="match status" value="1"/>
</dbReference>
<evidence type="ECO:0000256" key="1">
    <source>
        <dbReference type="ARBA" id="ARBA00008857"/>
    </source>
</evidence>
<evidence type="ECO:0000256" key="3">
    <source>
        <dbReference type="ARBA" id="ARBA00023172"/>
    </source>
</evidence>
<dbReference type="InterPro" id="IPR013762">
    <property type="entry name" value="Integrase-like_cat_sf"/>
</dbReference>
<dbReference type="PROSITE" id="PS51898">
    <property type="entry name" value="TYR_RECOMBINASE"/>
    <property type="match status" value="1"/>
</dbReference>
<protein>
    <submittedName>
        <fullName evidence="5">Integrase</fullName>
    </submittedName>
</protein>
<dbReference type="PANTHER" id="PTHR30349">
    <property type="entry name" value="PHAGE INTEGRASE-RELATED"/>
    <property type="match status" value="1"/>
</dbReference>
<evidence type="ECO:0000256" key="2">
    <source>
        <dbReference type="ARBA" id="ARBA00023125"/>
    </source>
</evidence>
<dbReference type="Gene3D" id="1.10.150.130">
    <property type="match status" value="1"/>
</dbReference>
<dbReference type="InterPro" id="IPR050090">
    <property type="entry name" value="Tyrosine_recombinase_XerCD"/>
</dbReference>
<keyword evidence="2" id="KW-0238">DNA-binding</keyword>
<gene>
    <name evidence="5" type="ORF">HDA34_000435</name>
</gene>
<dbReference type="PANTHER" id="PTHR30349:SF64">
    <property type="entry name" value="PROPHAGE INTEGRASE INTD-RELATED"/>
    <property type="match status" value="1"/>
</dbReference>
<evidence type="ECO:0000259" key="4">
    <source>
        <dbReference type="PROSITE" id="PS51898"/>
    </source>
</evidence>
<proteinExistence type="inferred from homology"/>
<name>A0ABR6CYW9_9MICC</name>